<comment type="caution">
    <text evidence="1">The sequence shown here is derived from an EMBL/GenBank/DDBJ whole genome shotgun (WGS) entry which is preliminary data.</text>
</comment>
<dbReference type="Proteomes" id="UP000274909">
    <property type="component" value="Unassembled WGS sequence"/>
</dbReference>
<keyword evidence="2" id="KW-1185">Reference proteome</keyword>
<proteinExistence type="predicted"/>
<reference evidence="1 2" key="1">
    <citation type="submission" date="2018-12" db="EMBL/GenBank/DDBJ databases">
        <authorList>
            <person name="Li F."/>
        </authorList>
    </citation>
    <scope>NUCLEOTIDE SEQUENCE [LARGE SCALE GENOMIC DNA]</scope>
    <source>
        <strain evidence="1 2">EGI 6500705</strain>
    </source>
</reference>
<accession>A0A433JNX0</accession>
<evidence type="ECO:0000313" key="1">
    <source>
        <dbReference type="EMBL" id="RUQ98160.1"/>
    </source>
</evidence>
<protein>
    <submittedName>
        <fullName evidence="1">Uncharacterized protein</fullName>
    </submittedName>
</protein>
<gene>
    <name evidence="1" type="ORF">ELQ94_14150</name>
</gene>
<dbReference type="EMBL" id="RZGZ01000004">
    <property type="protein sequence ID" value="RUQ98160.1"/>
    <property type="molecule type" value="Genomic_DNA"/>
</dbReference>
<dbReference type="RefSeq" id="WP_127051013.1">
    <property type="nucleotide sequence ID" value="NZ_RZGZ01000004.1"/>
</dbReference>
<dbReference type="OrthoDB" id="5121155at2"/>
<evidence type="ECO:0000313" key="2">
    <source>
        <dbReference type="Proteomes" id="UP000274909"/>
    </source>
</evidence>
<organism evidence="1 2">
    <name type="scientific">Labedella endophytica</name>
    <dbReference type="NCBI Taxonomy" id="1523160"/>
    <lineage>
        <taxon>Bacteria</taxon>
        <taxon>Bacillati</taxon>
        <taxon>Actinomycetota</taxon>
        <taxon>Actinomycetes</taxon>
        <taxon>Micrococcales</taxon>
        <taxon>Microbacteriaceae</taxon>
        <taxon>Labedella</taxon>
    </lineage>
</organism>
<name>A0A433JNX0_9MICO</name>
<sequence>MKTSDDGHWFTRCGRSAQEWLLRNPGSALTQVAMDAVIGAGGVPVRVVGVDERSEAHYLAPADSAYLAELRAAGFASGER</sequence>
<dbReference type="AlphaFoldDB" id="A0A433JNX0"/>